<name>A0ABN1TX07_9ACTN</name>
<evidence type="ECO:0000313" key="1">
    <source>
        <dbReference type="EMBL" id="GAA1106988.1"/>
    </source>
</evidence>
<reference evidence="1 2" key="1">
    <citation type="journal article" date="2019" name="Int. J. Syst. Evol. Microbiol.">
        <title>The Global Catalogue of Microorganisms (GCM) 10K type strain sequencing project: providing services to taxonomists for standard genome sequencing and annotation.</title>
        <authorList>
            <consortium name="The Broad Institute Genomics Platform"/>
            <consortium name="The Broad Institute Genome Sequencing Center for Infectious Disease"/>
            <person name="Wu L."/>
            <person name="Ma J."/>
        </authorList>
    </citation>
    <scope>NUCLEOTIDE SEQUENCE [LARGE SCALE GENOMIC DNA]</scope>
    <source>
        <strain evidence="1 2">JCM 13002</strain>
    </source>
</reference>
<sequence length="82" mass="8915">MAKYRSRVRVLSEEDVEITTRHGEHAEGDFDGTAQEYAEFLVDTAVRQGGDDPGPMRPARVVADVWEAGGSKSSAAGHAEWP</sequence>
<accession>A0ABN1TX07</accession>
<protein>
    <submittedName>
        <fullName evidence="1">Uncharacterized protein</fullName>
    </submittedName>
</protein>
<proteinExistence type="predicted"/>
<gene>
    <name evidence="1" type="ORF">GCM10009663_56210</name>
</gene>
<dbReference type="EMBL" id="BAAALD010000069">
    <property type="protein sequence ID" value="GAA1106988.1"/>
    <property type="molecule type" value="Genomic_DNA"/>
</dbReference>
<organism evidence="1 2">
    <name type="scientific">Kitasatospora arboriphila</name>
    <dbReference type="NCBI Taxonomy" id="258052"/>
    <lineage>
        <taxon>Bacteria</taxon>
        <taxon>Bacillati</taxon>
        <taxon>Actinomycetota</taxon>
        <taxon>Actinomycetes</taxon>
        <taxon>Kitasatosporales</taxon>
        <taxon>Streptomycetaceae</taxon>
        <taxon>Kitasatospora</taxon>
    </lineage>
</organism>
<dbReference type="RefSeq" id="WP_344626497.1">
    <property type="nucleotide sequence ID" value="NZ_BAAALD010000069.1"/>
</dbReference>
<dbReference type="Proteomes" id="UP001499987">
    <property type="component" value="Unassembled WGS sequence"/>
</dbReference>
<comment type="caution">
    <text evidence="1">The sequence shown here is derived from an EMBL/GenBank/DDBJ whole genome shotgun (WGS) entry which is preliminary data.</text>
</comment>
<evidence type="ECO:0000313" key="2">
    <source>
        <dbReference type="Proteomes" id="UP001499987"/>
    </source>
</evidence>
<keyword evidence="2" id="KW-1185">Reference proteome</keyword>